<dbReference type="InterPro" id="IPR036188">
    <property type="entry name" value="FAD/NAD-bd_sf"/>
</dbReference>
<dbReference type="Proteomes" id="UP001159405">
    <property type="component" value="Unassembled WGS sequence"/>
</dbReference>
<sequence length="529" mass="59730">MSASCFPECKDLQPATFCRHYKTYCKSMVNIRKACKKTCGLCKYSGGGEGGGEVPKNCDVVIVGGGIGGLYTAESLLRHGKETKVCVFERDARLGGRIYDYVFPQVPDTVVGLGAWRIDKVHHNMRELISRLNIPFAEWNFYPNPNTETRGNASRDEQELKRQSFPTLTRSTFRDMSCSQMLDYLVKPEHMSQISNFATFETFQHHFLTPEGSRYYFDVFGYDGDLKGSPEGVVEYYKQLNLLSGKEFRPKRGMSAFVEALARSARNLGAKIFAGKDYRTVSIDKRAGLFVIKTPKYEVKAAKLVIAAPPGSFSKVRGNVAERIQHDPVYQSIMKRPAFKGAAVYSRAWWEEYTNKMDRLYPMERFESNSDCLGSTVPHSERGPNGEAVLHVAYKDGPCGDKWGAVLKLPKAMVDDEIHRALEYKFKRTIPRPISTVYQYWDEGAWYLQGPGSGVSMKQVTSWAKKPFPGESIYVVGSAYHPYRGYAEGAIMSANNALNEGWQIPIPKPPQAFSQVPRKFADIDWRNIR</sequence>
<feature type="domain" description="ShKT" evidence="3">
    <location>
        <begin position="9"/>
        <end position="42"/>
    </location>
</feature>
<gene>
    <name evidence="4" type="ORF">PLOB_00039688</name>
</gene>
<keyword evidence="5" id="KW-1185">Reference proteome</keyword>
<evidence type="ECO:0000256" key="2">
    <source>
        <dbReference type="PROSITE-ProRule" id="PRU01005"/>
    </source>
</evidence>
<comment type="caution">
    <text evidence="2">Lacks conserved residue(s) required for the propagation of feature annotation.</text>
</comment>
<reference evidence="4 5" key="1">
    <citation type="submission" date="2022-05" db="EMBL/GenBank/DDBJ databases">
        <authorList>
            <consortium name="Genoscope - CEA"/>
            <person name="William W."/>
        </authorList>
    </citation>
    <scope>NUCLEOTIDE SEQUENCE [LARGE SCALE GENOMIC DNA]</scope>
</reference>
<dbReference type="InterPro" id="IPR002937">
    <property type="entry name" value="Amino_oxidase"/>
</dbReference>
<dbReference type="InterPro" id="IPR003582">
    <property type="entry name" value="ShKT_dom"/>
</dbReference>
<dbReference type="PANTHER" id="PTHR10742">
    <property type="entry name" value="FLAVIN MONOAMINE OXIDASE"/>
    <property type="match status" value="1"/>
</dbReference>
<evidence type="ECO:0000313" key="5">
    <source>
        <dbReference type="Proteomes" id="UP001159405"/>
    </source>
</evidence>
<evidence type="ECO:0000259" key="3">
    <source>
        <dbReference type="PROSITE" id="PS51670"/>
    </source>
</evidence>
<dbReference type="PRINTS" id="PR00419">
    <property type="entry name" value="ADXRDTASE"/>
</dbReference>
<organism evidence="4 5">
    <name type="scientific">Porites lobata</name>
    <dbReference type="NCBI Taxonomy" id="104759"/>
    <lineage>
        <taxon>Eukaryota</taxon>
        <taxon>Metazoa</taxon>
        <taxon>Cnidaria</taxon>
        <taxon>Anthozoa</taxon>
        <taxon>Hexacorallia</taxon>
        <taxon>Scleractinia</taxon>
        <taxon>Fungiina</taxon>
        <taxon>Poritidae</taxon>
        <taxon>Porites</taxon>
    </lineage>
</organism>
<evidence type="ECO:0000256" key="1">
    <source>
        <dbReference type="ARBA" id="ARBA00022656"/>
    </source>
</evidence>
<dbReference type="Pfam" id="PF01593">
    <property type="entry name" value="Amino_oxidase"/>
    <property type="match status" value="1"/>
</dbReference>
<protein>
    <recommendedName>
        <fullName evidence="3">ShKT domain-containing protein</fullName>
    </recommendedName>
</protein>
<dbReference type="Gene3D" id="3.50.50.60">
    <property type="entry name" value="FAD/NAD(P)-binding domain"/>
    <property type="match status" value="1"/>
</dbReference>
<dbReference type="InterPro" id="IPR050281">
    <property type="entry name" value="Flavin_monoamine_oxidase"/>
</dbReference>
<dbReference type="PANTHER" id="PTHR10742:SF410">
    <property type="entry name" value="LYSINE-SPECIFIC HISTONE DEMETHYLASE 2"/>
    <property type="match status" value="1"/>
</dbReference>
<name>A0ABN8MXE4_9CNID</name>
<dbReference type="SUPFAM" id="SSF51905">
    <property type="entry name" value="FAD/NAD(P)-binding domain"/>
    <property type="match status" value="1"/>
</dbReference>
<evidence type="ECO:0000313" key="4">
    <source>
        <dbReference type="EMBL" id="CAH3038181.1"/>
    </source>
</evidence>
<comment type="caution">
    <text evidence="4">The sequence shown here is derived from an EMBL/GenBank/DDBJ whole genome shotgun (WGS) entry which is preliminary data.</text>
</comment>
<proteinExistence type="predicted"/>
<accession>A0ABN8MXE4</accession>
<dbReference type="EMBL" id="CALNXK010000006">
    <property type="protein sequence ID" value="CAH3038181.1"/>
    <property type="molecule type" value="Genomic_DNA"/>
</dbReference>
<keyword evidence="1" id="KW-0800">Toxin</keyword>
<dbReference type="PROSITE" id="PS51670">
    <property type="entry name" value="SHKT"/>
    <property type="match status" value="1"/>
</dbReference>